<proteinExistence type="predicted"/>
<dbReference type="Gene3D" id="1.20.1250.20">
    <property type="entry name" value="MFS general substrate transporter like domains"/>
    <property type="match status" value="2"/>
</dbReference>
<dbReference type="SUPFAM" id="SSF103473">
    <property type="entry name" value="MFS general substrate transporter"/>
    <property type="match status" value="1"/>
</dbReference>
<name>A0A2N3NEQ6_9PEZI</name>
<comment type="subcellular location">
    <subcellularLocation>
        <location evidence="1">Membrane</location>
        <topology evidence="1">Multi-pass membrane protein</topology>
    </subcellularLocation>
</comment>
<dbReference type="VEuPathDB" id="FungiDB:jhhlp_002666"/>
<feature type="transmembrane region" description="Helical" evidence="6">
    <location>
        <begin position="215"/>
        <end position="236"/>
    </location>
</feature>
<feature type="transmembrane region" description="Helical" evidence="6">
    <location>
        <begin position="248"/>
        <end position="269"/>
    </location>
</feature>
<evidence type="ECO:0000259" key="7">
    <source>
        <dbReference type="PROSITE" id="PS50850"/>
    </source>
</evidence>
<dbReference type="InterPro" id="IPR036259">
    <property type="entry name" value="MFS_trans_sf"/>
</dbReference>
<dbReference type="InterPro" id="IPR020846">
    <property type="entry name" value="MFS_dom"/>
</dbReference>
<keyword evidence="4 6" id="KW-1133">Transmembrane helix</keyword>
<evidence type="ECO:0000313" key="9">
    <source>
        <dbReference type="Proteomes" id="UP000233524"/>
    </source>
</evidence>
<evidence type="ECO:0000256" key="2">
    <source>
        <dbReference type="ARBA" id="ARBA00022448"/>
    </source>
</evidence>
<feature type="transmembrane region" description="Helical" evidence="6">
    <location>
        <begin position="190"/>
        <end position="209"/>
    </location>
</feature>
<dbReference type="PANTHER" id="PTHR43791">
    <property type="entry name" value="PERMEASE-RELATED"/>
    <property type="match status" value="1"/>
</dbReference>
<keyword evidence="9" id="KW-1185">Reference proteome</keyword>
<dbReference type="InParanoid" id="A0A2N3NEQ6"/>
<dbReference type="EMBL" id="NLAX01000008">
    <property type="protein sequence ID" value="PKS10908.1"/>
    <property type="molecule type" value="Genomic_DNA"/>
</dbReference>
<feature type="transmembrane region" description="Helical" evidence="6">
    <location>
        <begin position="57"/>
        <end position="76"/>
    </location>
</feature>
<sequence length="339" mass="36791">MPGISYTLSCFYRRRELVTRIGLCASVASLSGAFGGLLATAFTTIPPWGPINTWRNIFFFEGVISIILGVIAFFVLPSSPATASFLTAKERELAVKRIADDLKTQHIETLKKKYIKRAIWNPNAVLVAIASLCSLMSMNSMALFVPSLLNSIGYSGINSQLLSVPPYAWAAIVCVAASMVSDRTHRRGQWILAVMPFSVVGFAILLVPARVGVHYFALFLCLTGVFTASPMLLAWVVDNSAGHMTRAIVAGFTVGFGSTGGIIAAWTYLLADAPGYTKGHAVNLGFSCLCIVAVGLAIYYLNHENKLKRAGKRDYRLAGKSESEIQDLGHEHPEFKFSL</sequence>
<dbReference type="GO" id="GO:0016020">
    <property type="term" value="C:membrane"/>
    <property type="evidence" value="ECO:0007669"/>
    <property type="project" value="UniProtKB-SubCell"/>
</dbReference>
<dbReference type="OrthoDB" id="9971669at2759"/>
<comment type="caution">
    <text evidence="8">The sequence shown here is derived from an EMBL/GenBank/DDBJ whole genome shotgun (WGS) entry which is preliminary data.</text>
</comment>
<dbReference type="PROSITE" id="PS50850">
    <property type="entry name" value="MFS"/>
    <property type="match status" value="1"/>
</dbReference>
<dbReference type="PANTHER" id="PTHR43791:SF53">
    <property type="entry name" value="MAJOR FACILITATOR SUPERFAMILY (MFS) PROFILE DOMAIN-CONTAINING PROTEIN"/>
    <property type="match status" value="1"/>
</dbReference>
<feature type="transmembrane region" description="Helical" evidence="6">
    <location>
        <begin position="120"/>
        <end position="144"/>
    </location>
</feature>
<evidence type="ECO:0000313" key="8">
    <source>
        <dbReference type="EMBL" id="PKS10908.1"/>
    </source>
</evidence>
<organism evidence="8 9">
    <name type="scientific">Lomentospora prolificans</name>
    <dbReference type="NCBI Taxonomy" id="41688"/>
    <lineage>
        <taxon>Eukaryota</taxon>
        <taxon>Fungi</taxon>
        <taxon>Dikarya</taxon>
        <taxon>Ascomycota</taxon>
        <taxon>Pezizomycotina</taxon>
        <taxon>Sordariomycetes</taxon>
        <taxon>Hypocreomycetidae</taxon>
        <taxon>Microascales</taxon>
        <taxon>Microascaceae</taxon>
        <taxon>Lomentospora</taxon>
    </lineage>
</organism>
<evidence type="ECO:0000256" key="4">
    <source>
        <dbReference type="ARBA" id="ARBA00022989"/>
    </source>
</evidence>
<protein>
    <recommendedName>
        <fullName evidence="7">Major facilitator superfamily (MFS) profile domain-containing protein</fullName>
    </recommendedName>
</protein>
<dbReference type="Pfam" id="PF07690">
    <property type="entry name" value="MFS_1"/>
    <property type="match status" value="1"/>
</dbReference>
<evidence type="ECO:0000256" key="5">
    <source>
        <dbReference type="ARBA" id="ARBA00023136"/>
    </source>
</evidence>
<dbReference type="GO" id="GO:0022857">
    <property type="term" value="F:transmembrane transporter activity"/>
    <property type="evidence" value="ECO:0007669"/>
    <property type="project" value="InterPro"/>
</dbReference>
<feature type="transmembrane region" description="Helical" evidence="6">
    <location>
        <begin position="164"/>
        <end position="181"/>
    </location>
</feature>
<gene>
    <name evidence="8" type="ORF">jhhlp_002666</name>
</gene>
<keyword evidence="3 6" id="KW-0812">Transmembrane</keyword>
<feature type="transmembrane region" description="Helical" evidence="6">
    <location>
        <begin position="281"/>
        <end position="302"/>
    </location>
</feature>
<dbReference type="InterPro" id="IPR011701">
    <property type="entry name" value="MFS"/>
</dbReference>
<evidence type="ECO:0000256" key="1">
    <source>
        <dbReference type="ARBA" id="ARBA00004141"/>
    </source>
</evidence>
<reference evidence="8 9" key="1">
    <citation type="journal article" date="2017" name="G3 (Bethesda)">
        <title>First Draft Genome Sequence of the Pathogenic Fungus Lomentospora prolificans (Formerly Scedosporium prolificans).</title>
        <authorList>
            <person name="Luo R."/>
            <person name="Zimin A."/>
            <person name="Workman R."/>
            <person name="Fan Y."/>
            <person name="Pertea G."/>
            <person name="Grossman N."/>
            <person name="Wear M.P."/>
            <person name="Jia B."/>
            <person name="Miller H."/>
            <person name="Casadevall A."/>
            <person name="Timp W."/>
            <person name="Zhang S.X."/>
            <person name="Salzberg S.L."/>
        </authorList>
    </citation>
    <scope>NUCLEOTIDE SEQUENCE [LARGE SCALE GENOMIC DNA]</scope>
    <source>
        <strain evidence="8 9">JHH-5317</strain>
    </source>
</reference>
<dbReference type="Proteomes" id="UP000233524">
    <property type="component" value="Unassembled WGS sequence"/>
</dbReference>
<dbReference type="FunFam" id="1.20.1250.20:FF:000013">
    <property type="entry name" value="MFS general substrate transporter"/>
    <property type="match status" value="1"/>
</dbReference>
<evidence type="ECO:0000256" key="6">
    <source>
        <dbReference type="SAM" id="Phobius"/>
    </source>
</evidence>
<evidence type="ECO:0000256" key="3">
    <source>
        <dbReference type="ARBA" id="ARBA00022692"/>
    </source>
</evidence>
<feature type="domain" description="Major facilitator superfamily (MFS) profile" evidence="7">
    <location>
        <begin position="1"/>
        <end position="305"/>
    </location>
</feature>
<keyword evidence="5 6" id="KW-0472">Membrane</keyword>
<dbReference type="AlphaFoldDB" id="A0A2N3NEQ6"/>
<accession>A0A2N3NEQ6</accession>
<keyword evidence="2" id="KW-0813">Transport</keyword>
<feature type="transmembrane region" description="Helical" evidence="6">
    <location>
        <begin position="21"/>
        <end position="45"/>
    </location>
</feature>